<dbReference type="UniPathway" id="UPA00035">
    <property type="reaction ID" value="UER00044"/>
</dbReference>
<dbReference type="PANTHER" id="PTHR43406">
    <property type="entry name" value="TRYPTOPHAN SYNTHASE, ALPHA CHAIN"/>
    <property type="match status" value="1"/>
</dbReference>
<evidence type="ECO:0000256" key="6">
    <source>
        <dbReference type="ARBA" id="ARBA00023141"/>
    </source>
</evidence>
<evidence type="ECO:0000256" key="3">
    <source>
        <dbReference type="ARBA" id="ARBA00011270"/>
    </source>
</evidence>
<dbReference type="FunFam" id="3.20.20.70:FF:000037">
    <property type="entry name" value="Tryptophan synthase alpha chain"/>
    <property type="match status" value="1"/>
</dbReference>
<keyword evidence="7 9" id="KW-0456">Lyase</keyword>
<evidence type="ECO:0000256" key="1">
    <source>
        <dbReference type="ARBA" id="ARBA00003365"/>
    </source>
</evidence>
<evidence type="ECO:0000256" key="7">
    <source>
        <dbReference type="ARBA" id="ARBA00023239"/>
    </source>
</evidence>
<dbReference type="GO" id="GO:0004834">
    <property type="term" value="F:tryptophan synthase activity"/>
    <property type="evidence" value="ECO:0007669"/>
    <property type="project" value="UniProtKB-UniRule"/>
</dbReference>
<dbReference type="InterPro" id="IPR013785">
    <property type="entry name" value="Aldolase_TIM"/>
</dbReference>
<comment type="similarity">
    <text evidence="9 10">Belongs to the TrpA family.</text>
</comment>
<dbReference type="RefSeq" id="WP_067338343.1">
    <property type="nucleotide sequence ID" value="NZ_LZNA01000067.1"/>
</dbReference>
<proteinExistence type="inferred from homology"/>
<dbReference type="Proteomes" id="UP000092616">
    <property type="component" value="Unassembled WGS sequence"/>
</dbReference>
<evidence type="ECO:0000256" key="2">
    <source>
        <dbReference type="ARBA" id="ARBA00004733"/>
    </source>
</evidence>
<dbReference type="Pfam" id="PF00290">
    <property type="entry name" value="Trp_syntA"/>
    <property type="match status" value="1"/>
</dbReference>
<evidence type="ECO:0000256" key="9">
    <source>
        <dbReference type="HAMAP-Rule" id="MF_00131"/>
    </source>
</evidence>
<dbReference type="InterPro" id="IPR002028">
    <property type="entry name" value="Trp_synthase_suA"/>
</dbReference>
<dbReference type="EMBL" id="LZNA01000067">
    <property type="protein sequence ID" value="OBX75913.1"/>
    <property type="molecule type" value="Genomic_DNA"/>
</dbReference>
<comment type="caution">
    <text evidence="11">The sequence shown here is derived from an EMBL/GenBank/DDBJ whole genome shotgun (WGS) entry which is preliminary data.</text>
</comment>
<organism evidence="11 12">
    <name type="scientific">Faucicola atlantae</name>
    <dbReference type="NCBI Taxonomy" id="34059"/>
    <lineage>
        <taxon>Bacteria</taxon>
        <taxon>Pseudomonadati</taxon>
        <taxon>Pseudomonadota</taxon>
        <taxon>Gammaproteobacteria</taxon>
        <taxon>Moraxellales</taxon>
        <taxon>Moraxellaceae</taxon>
        <taxon>Faucicola</taxon>
    </lineage>
</organism>
<dbReference type="AlphaFoldDB" id="A0A1B8QA22"/>
<feature type="active site" description="Proton acceptor" evidence="9">
    <location>
        <position position="54"/>
    </location>
</feature>
<reference evidence="11 12" key="1">
    <citation type="submission" date="2016-06" db="EMBL/GenBank/DDBJ databases">
        <title>Draft genome of Moraxella atlantae CCUG 59586.</title>
        <authorList>
            <person name="Salva-Serra F."/>
            <person name="Engstrom-Jakobsson H."/>
            <person name="Thorell K."/>
            <person name="Gonzales-Siles L."/>
            <person name="Karlsson R."/>
            <person name="Boulund F."/>
            <person name="Engstrand L."/>
            <person name="Kristiansson E."/>
            <person name="Moore E."/>
        </authorList>
    </citation>
    <scope>NUCLEOTIDE SEQUENCE [LARGE SCALE GENOMIC DNA]</scope>
    <source>
        <strain evidence="11 12">CCUG 59586</strain>
    </source>
</reference>
<dbReference type="InterPro" id="IPR018204">
    <property type="entry name" value="Trp_synthase_alpha_AS"/>
</dbReference>
<dbReference type="SUPFAM" id="SSF51366">
    <property type="entry name" value="Ribulose-phoshate binding barrel"/>
    <property type="match status" value="1"/>
</dbReference>
<dbReference type="InterPro" id="IPR011060">
    <property type="entry name" value="RibuloseP-bd_barrel"/>
</dbReference>
<gene>
    <name evidence="9" type="primary">trpA</name>
    <name evidence="11" type="ORF">A9306_01395</name>
</gene>
<dbReference type="PANTHER" id="PTHR43406:SF1">
    <property type="entry name" value="TRYPTOPHAN SYNTHASE ALPHA CHAIN, CHLOROPLASTIC"/>
    <property type="match status" value="1"/>
</dbReference>
<dbReference type="Gene3D" id="3.20.20.70">
    <property type="entry name" value="Aldolase class I"/>
    <property type="match status" value="1"/>
</dbReference>
<evidence type="ECO:0000256" key="4">
    <source>
        <dbReference type="ARBA" id="ARBA00022605"/>
    </source>
</evidence>
<feature type="active site" description="Proton acceptor" evidence="9">
    <location>
        <position position="65"/>
    </location>
</feature>
<dbReference type="CDD" id="cd04724">
    <property type="entry name" value="Tryptophan_synthase_alpha"/>
    <property type="match status" value="1"/>
</dbReference>
<evidence type="ECO:0000313" key="12">
    <source>
        <dbReference type="Proteomes" id="UP000092616"/>
    </source>
</evidence>
<comment type="pathway">
    <text evidence="2 9">Amino-acid biosynthesis; L-tryptophan biosynthesis; L-tryptophan from chorismate: step 5/5.</text>
</comment>
<dbReference type="GO" id="GO:0005829">
    <property type="term" value="C:cytosol"/>
    <property type="evidence" value="ECO:0007669"/>
    <property type="project" value="TreeGrafter"/>
</dbReference>
<dbReference type="EC" id="4.2.1.20" evidence="9"/>
<keyword evidence="5 9" id="KW-0822">Tryptophan biosynthesis</keyword>
<comment type="subunit">
    <text evidence="3 9">Tetramer of two alpha and two beta chains.</text>
</comment>
<dbReference type="PROSITE" id="PS00167">
    <property type="entry name" value="TRP_SYNTHASE_ALPHA"/>
    <property type="match status" value="1"/>
</dbReference>
<dbReference type="HAMAP" id="MF_00131">
    <property type="entry name" value="Trp_synth_alpha"/>
    <property type="match status" value="1"/>
</dbReference>
<comment type="function">
    <text evidence="1 9">The alpha subunit is responsible for the aldol cleavage of indoleglycerol phosphate to indole and glyceraldehyde 3-phosphate.</text>
</comment>
<keyword evidence="6 9" id="KW-0057">Aromatic amino acid biosynthesis</keyword>
<evidence type="ECO:0000256" key="8">
    <source>
        <dbReference type="ARBA" id="ARBA00049047"/>
    </source>
</evidence>
<keyword evidence="4 9" id="KW-0028">Amino-acid biosynthesis</keyword>
<dbReference type="NCBIfam" id="TIGR00262">
    <property type="entry name" value="trpA"/>
    <property type="match status" value="1"/>
</dbReference>
<name>A0A1B8QA22_9GAMM</name>
<accession>A0A1B8QA22</accession>
<evidence type="ECO:0000256" key="10">
    <source>
        <dbReference type="RuleBase" id="RU003662"/>
    </source>
</evidence>
<comment type="catalytic activity">
    <reaction evidence="8 9">
        <text>(1S,2R)-1-C-(indol-3-yl)glycerol 3-phosphate + L-serine = D-glyceraldehyde 3-phosphate + L-tryptophan + H2O</text>
        <dbReference type="Rhea" id="RHEA:10532"/>
        <dbReference type="ChEBI" id="CHEBI:15377"/>
        <dbReference type="ChEBI" id="CHEBI:33384"/>
        <dbReference type="ChEBI" id="CHEBI:57912"/>
        <dbReference type="ChEBI" id="CHEBI:58866"/>
        <dbReference type="ChEBI" id="CHEBI:59776"/>
        <dbReference type="EC" id="4.2.1.20"/>
    </reaction>
</comment>
<protein>
    <recommendedName>
        <fullName evidence="9">Tryptophan synthase alpha chain</fullName>
        <ecNumber evidence="9">4.2.1.20</ecNumber>
    </recommendedName>
</protein>
<keyword evidence="12" id="KW-1185">Reference proteome</keyword>
<evidence type="ECO:0000256" key="5">
    <source>
        <dbReference type="ARBA" id="ARBA00022822"/>
    </source>
</evidence>
<sequence length="280" mass="29940">MLDNTQTRIETTFGALKQQNKKALIPYIMAGDPNPNVTVELLHDLVAHGADIIEVGLPFSDPMADGETIALAGERALAGGTSTRQALAIVKQFRATNQHTPVLVMGYLNPVEILGYDNFIALCQEAGVDGVLMVDLPPQEAGNFTQKLANSQMNEIFLLAPTTLPQRRQQVLQHGGGFIYYVSVKGVTGSKALDTAEVGTQVQQIKAQTALPVCVGFGIRDGESAKAIGQYADGVIVGSELVRQFADVGDNADQIATAKQRVLAKMDELRQALDSLTPNP</sequence>
<evidence type="ECO:0000313" key="11">
    <source>
        <dbReference type="EMBL" id="OBX75913.1"/>
    </source>
</evidence>